<gene>
    <name evidence="2" type="ORF">FHS75_001733</name>
</gene>
<accession>A0A7Y9XVL4</accession>
<sequence length="231" mass="25183">MSIDQRLIRDTRTALERLDLSEEDERLGTLETELGEIEAAIERANARRQEISQILHPDRAHPNDRAAPRAIADRLLAGDARGVVIDAAPSRDELEHERETLRLGIGELAQRRDAKRGEIDAVKRAADRKAGAACEDLAIAFRAEATRAAETIRDCFTALQAIETATRMTLADSAASAARTALDGASRDFGLLRRTKFADVPAAIVDALEPLADKGKALSRAAPKQIQLLSY</sequence>
<dbReference type="EMBL" id="JACBZF010000002">
    <property type="protein sequence ID" value="NYH95414.1"/>
    <property type="molecule type" value="Genomic_DNA"/>
</dbReference>
<organism evidence="2 3">
    <name type="scientific">Novosphingobium marinum</name>
    <dbReference type="NCBI Taxonomy" id="1514948"/>
    <lineage>
        <taxon>Bacteria</taxon>
        <taxon>Pseudomonadati</taxon>
        <taxon>Pseudomonadota</taxon>
        <taxon>Alphaproteobacteria</taxon>
        <taxon>Sphingomonadales</taxon>
        <taxon>Sphingomonadaceae</taxon>
        <taxon>Novosphingobium</taxon>
    </lineage>
</organism>
<evidence type="ECO:0000256" key="1">
    <source>
        <dbReference type="SAM" id="Coils"/>
    </source>
</evidence>
<keyword evidence="3" id="KW-1185">Reference proteome</keyword>
<evidence type="ECO:0000313" key="2">
    <source>
        <dbReference type="EMBL" id="NYH95414.1"/>
    </source>
</evidence>
<name>A0A7Y9XVL4_9SPHN</name>
<comment type="caution">
    <text evidence="2">The sequence shown here is derived from an EMBL/GenBank/DDBJ whole genome shotgun (WGS) entry which is preliminary data.</text>
</comment>
<feature type="coiled-coil region" evidence="1">
    <location>
        <begin position="20"/>
        <end position="54"/>
    </location>
</feature>
<dbReference type="Proteomes" id="UP000522081">
    <property type="component" value="Unassembled WGS sequence"/>
</dbReference>
<dbReference type="AlphaFoldDB" id="A0A7Y9XVL4"/>
<protein>
    <submittedName>
        <fullName evidence="2">Uncharacterized protein</fullName>
    </submittedName>
</protein>
<proteinExistence type="predicted"/>
<reference evidence="2 3" key="1">
    <citation type="submission" date="2020-07" db="EMBL/GenBank/DDBJ databases">
        <title>Genomic Encyclopedia of Type Strains, Phase IV (KMG-IV): sequencing the most valuable type-strain genomes for metagenomic binning, comparative biology and taxonomic classification.</title>
        <authorList>
            <person name="Goeker M."/>
        </authorList>
    </citation>
    <scope>NUCLEOTIDE SEQUENCE [LARGE SCALE GENOMIC DNA]</scope>
    <source>
        <strain evidence="2 3">DSM 29043</strain>
    </source>
</reference>
<keyword evidence="1" id="KW-0175">Coiled coil</keyword>
<evidence type="ECO:0000313" key="3">
    <source>
        <dbReference type="Proteomes" id="UP000522081"/>
    </source>
</evidence>
<dbReference type="RefSeq" id="WP_179407266.1">
    <property type="nucleotide sequence ID" value="NZ_BMGF01000002.1"/>
</dbReference>